<dbReference type="PANTHER" id="PTHR46326:SF8">
    <property type="entry name" value="C2H2-LIKE ZINC FINGER PROTEIN"/>
    <property type="match status" value="1"/>
</dbReference>
<feature type="compositionally biased region" description="Low complexity" evidence="2">
    <location>
        <begin position="149"/>
        <end position="166"/>
    </location>
</feature>
<feature type="compositionally biased region" description="Low complexity" evidence="2">
    <location>
        <begin position="44"/>
        <end position="56"/>
    </location>
</feature>
<reference evidence="4 5" key="1">
    <citation type="submission" date="2021-02" db="EMBL/GenBank/DDBJ databases">
        <title>Plant Genome Project.</title>
        <authorList>
            <person name="Zhang R.-G."/>
        </authorList>
    </citation>
    <scope>NUCLEOTIDE SEQUENCE [LARGE SCALE GENOMIC DNA]</scope>
    <source>
        <tissue evidence="4">Leaves</tissue>
    </source>
</reference>
<dbReference type="InterPro" id="IPR036236">
    <property type="entry name" value="Znf_C2H2_sf"/>
</dbReference>
<feature type="compositionally biased region" description="Basic and acidic residues" evidence="2">
    <location>
        <begin position="133"/>
        <end position="143"/>
    </location>
</feature>
<dbReference type="PROSITE" id="PS50157">
    <property type="entry name" value="ZINC_FINGER_C2H2_2"/>
    <property type="match status" value="2"/>
</dbReference>
<dbReference type="InterPro" id="IPR044303">
    <property type="entry name" value="ZAT1/4/9"/>
</dbReference>
<feature type="region of interest" description="Disordered" evidence="2">
    <location>
        <begin position="34"/>
        <end position="170"/>
    </location>
</feature>
<name>A0ABQ8H6S9_9ROSI</name>
<evidence type="ECO:0000313" key="4">
    <source>
        <dbReference type="EMBL" id="KAH7549622.1"/>
    </source>
</evidence>
<organism evidence="4 5">
    <name type="scientific">Xanthoceras sorbifolium</name>
    <dbReference type="NCBI Taxonomy" id="99658"/>
    <lineage>
        <taxon>Eukaryota</taxon>
        <taxon>Viridiplantae</taxon>
        <taxon>Streptophyta</taxon>
        <taxon>Embryophyta</taxon>
        <taxon>Tracheophyta</taxon>
        <taxon>Spermatophyta</taxon>
        <taxon>Magnoliopsida</taxon>
        <taxon>eudicotyledons</taxon>
        <taxon>Gunneridae</taxon>
        <taxon>Pentapetalae</taxon>
        <taxon>rosids</taxon>
        <taxon>malvids</taxon>
        <taxon>Sapindales</taxon>
        <taxon>Sapindaceae</taxon>
        <taxon>Xanthoceroideae</taxon>
        <taxon>Xanthoceras</taxon>
    </lineage>
</organism>
<keyword evidence="1" id="KW-0479">Metal-binding</keyword>
<evidence type="ECO:0000256" key="2">
    <source>
        <dbReference type="SAM" id="MobiDB-lite"/>
    </source>
</evidence>
<dbReference type="PROSITE" id="PS00028">
    <property type="entry name" value="ZINC_FINGER_C2H2_1"/>
    <property type="match status" value="2"/>
</dbReference>
<sequence>MEKHKCKLCPRTFSNGRALGGHMKAHLASLPLPPKTTQQQLVDSIESASSSSSSSGEEQEQLGDKSTEFAEEKSLAYGLRNNPKKSFRIADPEFSFAGDSGSVVQDRESETESKNPTRRRSKRSRKVFVVAHQDQKQNLEIKQPKLKKPSCVESPPTEPEPVSSVSDTSPEEDVAMCLMMLSRDVWMRNKEEEEDQVNGKERERLVEMLEESAEIKLTKIRGKHRCDKCRKVFRSYQALSGHKKVCEVAETRNAGKVIIVADEKIFECPFCFRVFGSGQALGGHKRSHLLASSSTAAANPIKFENNLIDLNLPAPLEEDDYSVVSDA</sequence>
<accession>A0ABQ8H6S9</accession>
<evidence type="ECO:0000256" key="1">
    <source>
        <dbReference type="PROSITE-ProRule" id="PRU00042"/>
    </source>
</evidence>
<feature type="domain" description="C2H2-type" evidence="3">
    <location>
        <begin position="266"/>
        <end position="288"/>
    </location>
</feature>
<dbReference type="PANTHER" id="PTHR46326">
    <property type="entry name" value="ZINC FINGER PROTEIN ZAT1-RELATED"/>
    <property type="match status" value="1"/>
</dbReference>
<keyword evidence="5" id="KW-1185">Reference proteome</keyword>
<dbReference type="Pfam" id="PF13912">
    <property type="entry name" value="zf-C2H2_6"/>
    <property type="match status" value="3"/>
</dbReference>
<keyword evidence="1" id="KW-0863">Zinc-finger</keyword>
<feature type="compositionally biased region" description="Basic and acidic residues" evidence="2">
    <location>
        <begin position="62"/>
        <end position="74"/>
    </location>
</feature>
<dbReference type="SUPFAM" id="SSF57667">
    <property type="entry name" value="beta-beta-alpha zinc fingers"/>
    <property type="match status" value="2"/>
</dbReference>
<evidence type="ECO:0000259" key="3">
    <source>
        <dbReference type="PROSITE" id="PS50157"/>
    </source>
</evidence>
<protein>
    <recommendedName>
        <fullName evidence="3">C2H2-type domain-containing protein</fullName>
    </recommendedName>
</protein>
<evidence type="ECO:0000313" key="5">
    <source>
        <dbReference type="Proteomes" id="UP000827721"/>
    </source>
</evidence>
<dbReference type="InterPro" id="IPR013087">
    <property type="entry name" value="Znf_C2H2_type"/>
</dbReference>
<comment type="caution">
    <text evidence="4">The sequence shown here is derived from an EMBL/GenBank/DDBJ whole genome shotgun (WGS) entry which is preliminary data.</text>
</comment>
<dbReference type="Proteomes" id="UP000827721">
    <property type="component" value="Unassembled WGS sequence"/>
</dbReference>
<keyword evidence="1" id="KW-0862">Zinc</keyword>
<feature type="compositionally biased region" description="Basic and acidic residues" evidence="2">
    <location>
        <begin position="105"/>
        <end position="115"/>
    </location>
</feature>
<gene>
    <name evidence="4" type="ORF">JRO89_XS13G0057200</name>
</gene>
<feature type="domain" description="C2H2-type" evidence="3">
    <location>
        <begin position="4"/>
        <end position="31"/>
    </location>
</feature>
<dbReference type="EMBL" id="JAFEMO010000013">
    <property type="protein sequence ID" value="KAH7549622.1"/>
    <property type="molecule type" value="Genomic_DNA"/>
</dbReference>
<proteinExistence type="predicted"/>
<dbReference type="Gene3D" id="3.30.160.60">
    <property type="entry name" value="Classic Zinc Finger"/>
    <property type="match status" value="1"/>
</dbReference>
<feature type="compositionally biased region" description="Basic residues" evidence="2">
    <location>
        <begin position="116"/>
        <end position="126"/>
    </location>
</feature>
<dbReference type="SMART" id="SM00355">
    <property type="entry name" value="ZnF_C2H2"/>
    <property type="match status" value="3"/>
</dbReference>